<keyword evidence="2" id="KW-0645">Protease</keyword>
<sequence length="992" mass="104620">MAQDDCATPAISNAQLAWQSKLLALQSRTQSTRLANTLQYIPIRFHVVRRSDGTGGLSISSLNQSLVLLNQVYQPAGVAFYMCGSTPHYIDNTALFDYDTSEEDALADGNDVSNAVNVYLLNTINYGGVQATGYSYYPGSLSITNRLFVQASQVTGNTLLHELGHYFNLYHTFQNSISSQVTDRELVIRPGDPQQSRLLVPNCSETGDLVCDTPADPYGLSGATVAGCQYTGTVTDANGDRYSPALNNLMSYYSGCSSPSNSFTPGQYARIMDGVSIRLDPGNEYTLHCADNPLAPTNLTISFIQTGVRIQFTYTGTDASGFLIERATSPTGSFTAIGSTPPGSFSFTDGTVVSNTTYYYRVKASNASTQYSAVQRIDVGLFYCIPAYAWPIANFVPKISDFILAGSQTTLRSIATGAGPAGYSDYSATELGVLPGRAYSFTASAITGLSGSYITQHLTIWLDSNQDGLLTDPEILYQSTTSQFMNPRVQNVITIPASFTLGKARLRLRSQYSPDGLVRSSCTTYNYGETEDYTLRSDVPTCFTLSATATAVHCAGGQDGVVSLSVAGGTSPFSFTLNNQLQPTGTFAGLAAGSYTATVTDATASCKQSLTITVSQPTAVTASLVGSTTSCGAQTLSLSVVLTGNAPPYSLQISNGASVSTVSGYVDGASISVFPSQTTSYSLLSVTDADGCPGTLQSRIATATVNPVPTASISPQSASACTGQSVTLTASGGSIVRWDTGVSSASLVATATGVYTVTVTSDAGCSGSATASVQMVDCSRTLLFQGKVLLEGFTSATTGLMHTLLASNNLLPKQQPYSGTPWSYSGTEAVTTIPANVTDWILVMARNATGSILAKKAVFVRNDGIILSLDGSEGVLFPSLTGPVYVSLHHRSHLAVQSSNTISDNQLMDFTASVSTVRGTNQMAPVGGKLAMYSGDYDANDIINSLDFNKWKINASTINKYLSADGDGNGVINNKDYNRWMLNRSKIGTPGL</sequence>
<reference evidence="11 12" key="1">
    <citation type="submission" date="2021-03" db="EMBL/GenBank/DDBJ databases">
        <title>Fibrella sp. HMF5405 genome sequencing and assembly.</title>
        <authorList>
            <person name="Kang H."/>
            <person name="Kim H."/>
            <person name="Bae S."/>
            <person name="Joh K."/>
        </authorList>
    </citation>
    <scope>NUCLEOTIDE SEQUENCE [LARGE SCALE GENOMIC DNA]</scope>
    <source>
        <strain evidence="11 12">HMF5405</strain>
    </source>
</reference>
<dbReference type="PROSITE" id="PS00018">
    <property type="entry name" value="EF_HAND_1"/>
    <property type="match status" value="1"/>
</dbReference>
<keyword evidence="3" id="KW-0479">Metal-binding</keyword>
<name>A0ABS3JDU7_9BACT</name>
<dbReference type="Pfam" id="PF13573">
    <property type="entry name" value="SprB"/>
    <property type="match status" value="1"/>
</dbReference>
<dbReference type="RefSeq" id="WP_207328074.1">
    <property type="nucleotide sequence ID" value="NZ_JAFMYW010000001.1"/>
</dbReference>
<evidence type="ECO:0000256" key="6">
    <source>
        <dbReference type="ARBA" id="ARBA00022833"/>
    </source>
</evidence>
<evidence type="ECO:0000313" key="12">
    <source>
        <dbReference type="Proteomes" id="UP000664628"/>
    </source>
</evidence>
<dbReference type="PANTHER" id="PTHR47466:SF1">
    <property type="entry name" value="METALLOPROTEASE MEP1 (AFU_ORTHOLOGUE AFUA_1G07730)-RELATED"/>
    <property type="match status" value="1"/>
</dbReference>
<dbReference type="Pfam" id="PF20009">
    <property type="entry name" value="GEVED"/>
    <property type="match status" value="1"/>
</dbReference>
<dbReference type="InterPro" id="IPR013783">
    <property type="entry name" value="Ig-like_fold"/>
</dbReference>
<dbReference type="InterPro" id="IPR003961">
    <property type="entry name" value="FN3_dom"/>
</dbReference>
<dbReference type="PANTHER" id="PTHR47466">
    <property type="match status" value="1"/>
</dbReference>
<dbReference type="InterPro" id="IPR036116">
    <property type="entry name" value="FN3_sf"/>
</dbReference>
<evidence type="ECO:0000256" key="8">
    <source>
        <dbReference type="ARBA" id="ARBA00023157"/>
    </source>
</evidence>
<dbReference type="Proteomes" id="UP000664628">
    <property type="component" value="Unassembled WGS sequence"/>
</dbReference>
<dbReference type="Gene3D" id="3.40.390.10">
    <property type="entry name" value="Collagenase (Catalytic Domain)"/>
    <property type="match status" value="1"/>
</dbReference>
<evidence type="ECO:0000313" key="11">
    <source>
        <dbReference type="EMBL" id="MBO0948161.1"/>
    </source>
</evidence>
<keyword evidence="5" id="KW-0378">Hydrolase</keyword>
<keyword evidence="7" id="KW-0482">Metalloprotease</keyword>
<comment type="caution">
    <text evidence="11">The sequence shown here is derived from an EMBL/GenBank/DDBJ whole genome shotgun (WGS) entry which is preliminary data.</text>
</comment>
<dbReference type="InterPro" id="IPR008754">
    <property type="entry name" value="Peptidase_M43"/>
</dbReference>
<feature type="domain" description="Peptidase M43 pregnancy-associated plasma-A" evidence="9">
    <location>
        <begin position="101"/>
        <end position="274"/>
    </location>
</feature>
<dbReference type="Gene3D" id="2.60.40.740">
    <property type="match status" value="1"/>
</dbReference>
<evidence type="ECO:0000259" key="10">
    <source>
        <dbReference type="Pfam" id="PF20009"/>
    </source>
</evidence>
<dbReference type="SUPFAM" id="SSF55486">
    <property type="entry name" value="Metalloproteases ('zincins'), catalytic domain"/>
    <property type="match status" value="1"/>
</dbReference>
<keyword evidence="8" id="KW-1015">Disulfide bond</keyword>
<evidence type="ECO:0000256" key="5">
    <source>
        <dbReference type="ARBA" id="ARBA00022801"/>
    </source>
</evidence>
<gene>
    <name evidence="11" type="ORF">J2I46_06175</name>
</gene>
<dbReference type="CDD" id="cd00063">
    <property type="entry name" value="FN3"/>
    <property type="match status" value="1"/>
</dbReference>
<dbReference type="InterPro" id="IPR018247">
    <property type="entry name" value="EF_Hand_1_Ca_BS"/>
</dbReference>
<dbReference type="InterPro" id="IPR024079">
    <property type="entry name" value="MetalloPept_cat_dom_sf"/>
</dbReference>
<dbReference type="InterPro" id="IPR025667">
    <property type="entry name" value="SprB_repeat"/>
</dbReference>
<evidence type="ECO:0000256" key="4">
    <source>
        <dbReference type="ARBA" id="ARBA00022729"/>
    </source>
</evidence>
<evidence type="ECO:0000256" key="1">
    <source>
        <dbReference type="ARBA" id="ARBA00008721"/>
    </source>
</evidence>
<keyword evidence="6" id="KW-0862">Zinc</keyword>
<proteinExistence type="inferred from homology"/>
<evidence type="ECO:0000256" key="2">
    <source>
        <dbReference type="ARBA" id="ARBA00022670"/>
    </source>
</evidence>
<comment type="similarity">
    <text evidence="1">Belongs to the peptidase M43B family.</text>
</comment>
<evidence type="ECO:0000256" key="7">
    <source>
        <dbReference type="ARBA" id="ARBA00023049"/>
    </source>
</evidence>
<evidence type="ECO:0000259" key="9">
    <source>
        <dbReference type="Pfam" id="PF05572"/>
    </source>
</evidence>
<dbReference type="InterPro" id="IPR045474">
    <property type="entry name" value="GEVED"/>
</dbReference>
<accession>A0ABS3JDU7</accession>
<keyword evidence="12" id="KW-1185">Reference proteome</keyword>
<evidence type="ECO:0000256" key="3">
    <source>
        <dbReference type="ARBA" id="ARBA00022723"/>
    </source>
</evidence>
<protein>
    <recommendedName>
        <fullName evidence="13">Peptidase M43 pregnancy-associated plasma-A domain-containing protein</fullName>
    </recommendedName>
</protein>
<evidence type="ECO:0008006" key="13">
    <source>
        <dbReference type="Google" id="ProtNLM"/>
    </source>
</evidence>
<dbReference type="SUPFAM" id="SSF49265">
    <property type="entry name" value="Fibronectin type III"/>
    <property type="match status" value="1"/>
</dbReference>
<dbReference type="EMBL" id="JAFMYW010000001">
    <property type="protein sequence ID" value="MBO0948161.1"/>
    <property type="molecule type" value="Genomic_DNA"/>
</dbReference>
<dbReference type="Pfam" id="PF05572">
    <property type="entry name" value="Peptidase_M43"/>
    <property type="match status" value="1"/>
</dbReference>
<keyword evidence="4" id="KW-0732">Signal</keyword>
<organism evidence="11 12">
    <name type="scientific">Fibrella forsythiae</name>
    <dbReference type="NCBI Taxonomy" id="2817061"/>
    <lineage>
        <taxon>Bacteria</taxon>
        <taxon>Pseudomonadati</taxon>
        <taxon>Bacteroidota</taxon>
        <taxon>Cytophagia</taxon>
        <taxon>Cytophagales</taxon>
        <taxon>Spirosomataceae</taxon>
        <taxon>Fibrella</taxon>
    </lineage>
</organism>
<feature type="domain" description="GEVED" evidence="10">
    <location>
        <begin position="458"/>
        <end position="535"/>
    </location>
</feature>
<dbReference type="Gene3D" id="2.60.40.10">
    <property type="entry name" value="Immunoglobulins"/>
    <property type="match status" value="1"/>
</dbReference>